<feature type="chain" id="PRO_5046648662" description="TonB C-terminal domain-containing protein" evidence="10">
    <location>
        <begin position="18"/>
        <end position="351"/>
    </location>
</feature>
<dbReference type="InterPro" id="IPR051045">
    <property type="entry name" value="TonB-dependent_transducer"/>
</dbReference>
<dbReference type="InterPro" id="IPR037682">
    <property type="entry name" value="TonB_C"/>
</dbReference>
<keyword evidence="8" id="KW-1133">Transmembrane helix</keyword>
<reference evidence="12 13" key="1">
    <citation type="journal article" date="2019" name="Int. J. Syst. Evol. Microbiol.">
        <title>The Global Catalogue of Microorganisms (GCM) 10K type strain sequencing project: providing services to taxonomists for standard genome sequencing and annotation.</title>
        <authorList>
            <consortium name="The Broad Institute Genomics Platform"/>
            <consortium name="The Broad Institute Genome Sequencing Center for Infectious Disease"/>
            <person name="Wu L."/>
            <person name="Ma J."/>
        </authorList>
    </citation>
    <scope>NUCLEOTIDE SEQUENCE [LARGE SCALE GENOMIC DNA]</scope>
    <source>
        <strain evidence="12 13">JCM 13378</strain>
    </source>
</reference>
<dbReference type="Gene3D" id="3.30.1150.10">
    <property type="match status" value="1"/>
</dbReference>
<keyword evidence="13" id="KW-1185">Reference proteome</keyword>
<evidence type="ECO:0000313" key="12">
    <source>
        <dbReference type="EMBL" id="GAA0369926.1"/>
    </source>
</evidence>
<organism evidence="12 13">
    <name type="scientific">Bowmanella denitrificans</name>
    <dbReference type="NCBI Taxonomy" id="366582"/>
    <lineage>
        <taxon>Bacteria</taxon>
        <taxon>Pseudomonadati</taxon>
        <taxon>Pseudomonadota</taxon>
        <taxon>Gammaproteobacteria</taxon>
        <taxon>Alteromonadales</taxon>
        <taxon>Alteromonadaceae</taxon>
        <taxon>Bowmanella</taxon>
    </lineage>
</organism>
<comment type="subcellular location">
    <subcellularLocation>
        <location evidence="1">Cell inner membrane</location>
        <topology evidence="1">Single-pass membrane protein</topology>
        <orientation evidence="1">Periplasmic side</orientation>
    </subcellularLocation>
</comment>
<keyword evidence="6" id="KW-0812">Transmembrane</keyword>
<dbReference type="EMBL" id="BAAAEI010000023">
    <property type="protein sequence ID" value="GAA0369926.1"/>
    <property type="molecule type" value="Genomic_DNA"/>
</dbReference>
<keyword evidence="7" id="KW-0653">Protein transport</keyword>
<name>A0ABN0XPZ7_9ALTE</name>
<evidence type="ECO:0000313" key="13">
    <source>
        <dbReference type="Proteomes" id="UP001501757"/>
    </source>
</evidence>
<evidence type="ECO:0000256" key="5">
    <source>
        <dbReference type="ARBA" id="ARBA00022519"/>
    </source>
</evidence>
<dbReference type="Proteomes" id="UP001501757">
    <property type="component" value="Unassembled WGS sequence"/>
</dbReference>
<evidence type="ECO:0000256" key="6">
    <source>
        <dbReference type="ARBA" id="ARBA00022692"/>
    </source>
</evidence>
<protein>
    <recommendedName>
        <fullName evidence="11">TonB C-terminal domain-containing protein</fullName>
    </recommendedName>
</protein>
<dbReference type="PANTHER" id="PTHR33446">
    <property type="entry name" value="PROTEIN TONB-RELATED"/>
    <property type="match status" value="1"/>
</dbReference>
<evidence type="ECO:0000256" key="2">
    <source>
        <dbReference type="ARBA" id="ARBA00006555"/>
    </source>
</evidence>
<feature type="signal peptide" evidence="10">
    <location>
        <begin position="1"/>
        <end position="17"/>
    </location>
</feature>
<evidence type="ECO:0000256" key="3">
    <source>
        <dbReference type="ARBA" id="ARBA00022448"/>
    </source>
</evidence>
<evidence type="ECO:0000256" key="7">
    <source>
        <dbReference type="ARBA" id="ARBA00022927"/>
    </source>
</evidence>
<feature type="domain" description="TonB C-terminal" evidence="11">
    <location>
        <begin position="25"/>
        <end position="122"/>
    </location>
</feature>
<comment type="similarity">
    <text evidence="2">Belongs to the TonB family.</text>
</comment>
<keyword evidence="4" id="KW-1003">Cell membrane</keyword>
<keyword evidence="5" id="KW-0997">Cell inner membrane</keyword>
<comment type="caution">
    <text evidence="12">The sequence shown here is derived from an EMBL/GenBank/DDBJ whole genome shotgun (WGS) entry which is preliminary data.</text>
</comment>
<evidence type="ECO:0000256" key="1">
    <source>
        <dbReference type="ARBA" id="ARBA00004383"/>
    </source>
</evidence>
<keyword evidence="3" id="KW-0813">Transport</keyword>
<proteinExistence type="inferred from homology"/>
<gene>
    <name evidence="12" type="ORF">GCM10009092_37780</name>
</gene>
<evidence type="ECO:0000256" key="4">
    <source>
        <dbReference type="ARBA" id="ARBA00022475"/>
    </source>
</evidence>
<evidence type="ECO:0000256" key="9">
    <source>
        <dbReference type="ARBA" id="ARBA00023136"/>
    </source>
</evidence>
<evidence type="ECO:0000259" key="11">
    <source>
        <dbReference type="PROSITE" id="PS52015"/>
    </source>
</evidence>
<dbReference type="RefSeq" id="WP_343847048.1">
    <property type="nucleotide sequence ID" value="NZ_BAAAEI010000023.1"/>
</dbReference>
<dbReference type="PANTHER" id="PTHR33446:SF14">
    <property type="entry name" value="PROTEIN TONB"/>
    <property type="match status" value="1"/>
</dbReference>
<dbReference type="SUPFAM" id="SSF74653">
    <property type="entry name" value="TolA/TonB C-terminal domain"/>
    <property type="match status" value="1"/>
</dbReference>
<keyword evidence="9" id="KW-0472">Membrane</keyword>
<dbReference type="InterPro" id="IPR006260">
    <property type="entry name" value="TonB/TolA_C"/>
</dbReference>
<dbReference type="Pfam" id="PF03544">
    <property type="entry name" value="TonB_C"/>
    <property type="match status" value="1"/>
</dbReference>
<sequence length="351" mass="39787">MHKLLLTLVFFTLSAVAQDTARLLSEVVEAMPLERETPVYPEKEARMRREGWAVVSFVIEPDGTVSNAIVEDSSGYASFERSALNAVQKWTYRPATENGQPVQQCEAKVRMNFRLQGNEQGVTRKFKRRVNEGFKLINAGKLEEARQVLDEIEDTPQWNLYEDAWFNVLKAEYYAAKGKPKQQLTALTRALSGDLLPDTLQLTSVQQKLSLELQLGKASDALQSFTLLQSLAGSEAAVEKFTPYMQKLKAMIAGDELLAIEGNIHSDKPWHHLLSRTKFSLANIQGQLDKLDVRCQLRRTTFSIESDTVWHVPSRWGQCHLYVYGEQDASFTLVELPDEIPAEMQEYLSDD</sequence>
<dbReference type="PROSITE" id="PS52015">
    <property type="entry name" value="TONB_CTD"/>
    <property type="match status" value="1"/>
</dbReference>
<dbReference type="NCBIfam" id="TIGR01352">
    <property type="entry name" value="tonB_Cterm"/>
    <property type="match status" value="1"/>
</dbReference>
<evidence type="ECO:0000256" key="10">
    <source>
        <dbReference type="SAM" id="SignalP"/>
    </source>
</evidence>
<keyword evidence="10" id="KW-0732">Signal</keyword>
<accession>A0ABN0XPZ7</accession>
<evidence type="ECO:0000256" key="8">
    <source>
        <dbReference type="ARBA" id="ARBA00022989"/>
    </source>
</evidence>